<protein>
    <submittedName>
        <fullName evidence="4">MBL fold metallo-hydrolase</fullName>
    </submittedName>
</protein>
<dbReference type="SMART" id="SM00849">
    <property type="entry name" value="Lactamase_B"/>
    <property type="match status" value="1"/>
</dbReference>
<dbReference type="Pfam" id="PF10996">
    <property type="entry name" value="Beta-Casp"/>
    <property type="match status" value="1"/>
</dbReference>
<evidence type="ECO:0000259" key="3">
    <source>
        <dbReference type="SMART" id="SM01027"/>
    </source>
</evidence>
<keyword evidence="1" id="KW-0378">Hydrolase</keyword>
<dbReference type="PANTHER" id="PTHR11203">
    <property type="entry name" value="CLEAVAGE AND POLYADENYLATION SPECIFICITY FACTOR FAMILY MEMBER"/>
    <property type="match status" value="1"/>
</dbReference>
<reference evidence="4" key="2">
    <citation type="journal article" date="2021" name="PeerJ">
        <title>Extensive microbial diversity within the chicken gut microbiome revealed by metagenomics and culture.</title>
        <authorList>
            <person name="Gilroy R."/>
            <person name="Ravi A."/>
            <person name="Getino M."/>
            <person name="Pursley I."/>
            <person name="Horton D.L."/>
            <person name="Alikhan N.F."/>
            <person name="Baker D."/>
            <person name="Gharbi K."/>
            <person name="Hall N."/>
            <person name="Watson M."/>
            <person name="Adriaenssens E.M."/>
            <person name="Foster-Nyarko E."/>
            <person name="Jarju S."/>
            <person name="Secka A."/>
            <person name="Antonio M."/>
            <person name="Oren A."/>
            <person name="Chaudhuri R.R."/>
            <person name="La Ragione R."/>
            <person name="Hildebrand F."/>
            <person name="Pallen M.J."/>
        </authorList>
    </citation>
    <scope>NUCLEOTIDE SEQUENCE</scope>
    <source>
        <strain evidence="4">B3-4054</strain>
    </source>
</reference>
<name>A0A9D9EN14_9SPIR</name>
<feature type="domain" description="Metallo-beta-lactamase" evidence="2">
    <location>
        <begin position="15"/>
        <end position="241"/>
    </location>
</feature>
<sequence length="469" mass="52518">MSVSFYSLGAAEEVTGSKHVLEVDGRLVLVDCGAFQGKRAEADAKNRSFDVPAGQLDAVVLTHAHYDHSGLIPMLGMNGFSGSIYATPATRDLANLIMMDSARIQARDAEYLAKQAAKTGAPFTWKPLFREKDVVAAMNQFVTVSYRRPVWISDRVRLEFFDAGHILGSAMALLTAKDAAGRELRILFTGDLGRKGKSIIQDPDIPPPADYLVLESTYGNRLHETRENALEKLTEIVLKAVRMNGKIIIPAFAIERTQELVFYLHLLVDQKRIPEVPVYVDSPMAVNATTIFQVHPECYDEEINRAFVVHHKNPFGFNSLHFITSVEESKMLNEQEGPMIIISADGMCEAGRVVHHLANNIEDPTAQILLVGYMADHTLGRRIQNREPEVKILGEWRTVRAEISEINALSAHADYREMTGWLQEWNNPSLRRIFMVHGEPDVQADFRAHLADSGFTDVQIVKRGEHYTL</sequence>
<dbReference type="SMART" id="SM01027">
    <property type="entry name" value="Beta-Casp"/>
    <property type="match status" value="1"/>
</dbReference>
<evidence type="ECO:0000256" key="1">
    <source>
        <dbReference type="ARBA" id="ARBA00022801"/>
    </source>
</evidence>
<evidence type="ECO:0000259" key="2">
    <source>
        <dbReference type="SMART" id="SM00849"/>
    </source>
</evidence>
<dbReference type="PANTHER" id="PTHR11203:SF37">
    <property type="entry name" value="INTEGRATOR COMPLEX SUBUNIT 11"/>
    <property type="match status" value="1"/>
</dbReference>
<comment type="caution">
    <text evidence="4">The sequence shown here is derived from an EMBL/GenBank/DDBJ whole genome shotgun (WGS) entry which is preliminary data.</text>
</comment>
<organism evidence="4 5">
    <name type="scientific">Candidatus Avitreponema avistercoris</name>
    <dbReference type="NCBI Taxonomy" id="2840705"/>
    <lineage>
        <taxon>Bacteria</taxon>
        <taxon>Pseudomonadati</taxon>
        <taxon>Spirochaetota</taxon>
        <taxon>Spirochaetia</taxon>
        <taxon>Spirochaetales</taxon>
        <taxon>Candidatus Avitreponema</taxon>
    </lineage>
</organism>
<dbReference type="InterPro" id="IPR001279">
    <property type="entry name" value="Metallo-B-lactamas"/>
</dbReference>
<dbReference type="EMBL" id="JADIMS010000008">
    <property type="protein sequence ID" value="MBO8449561.1"/>
    <property type="molecule type" value="Genomic_DNA"/>
</dbReference>
<gene>
    <name evidence="4" type="ORF">IAA96_00440</name>
</gene>
<reference evidence="4" key="1">
    <citation type="submission" date="2020-10" db="EMBL/GenBank/DDBJ databases">
        <authorList>
            <person name="Gilroy R."/>
        </authorList>
    </citation>
    <scope>NUCLEOTIDE SEQUENCE</scope>
    <source>
        <strain evidence="4">B3-4054</strain>
    </source>
</reference>
<evidence type="ECO:0000313" key="5">
    <source>
        <dbReference type="Proteomes" id="UP000823616"/>
    </source>
</evidence>
<dbReference type="Pfam" id="PF07521">
    <property type="entry name" value="RMMBL"/>
    <property type="match status" value="1"/>
</dbReference>
<accession>A0A9D9EN14</accession>
<dbReference type="GO" id="GO:0016787">
    <property type="term" value="F:hydrolase activity"/>
    <property type="evidence" value="ECO:0007669"/>
    <property type="project" value="UniProtKB-KW"/>
</dbReference>
<dbReference type="Pfam" id="PF00753">
    <property type="entry name" value="Lactamase_B"/>
    <property type="match status" value="1"/>
</dbReference>
<dbReference type="AlphaFoldDB" id="A0A9D9EN14"/>
<dbReference type="InterPro" id="IPR050698">
    <property type="entry name" value="MBL"/>
</dbReference>
<dbReference type="GO" id="GO:0004521">
    <property type="term" value="F:RNA endonuclease activity"/>
    <property type="evidence" value="ECO:0007669"/>
    <property type="project" value="TreeGrafter"/>
</dbReference>
<dbReference type="InterPro" id="IPR036866">
    <property type="entry name" value="RibonucZ/Hydroxyglut_hydro"/>
</dbReference>
<evidence type="ECO:0000313" key="4">
    <source>
        <dbReference type="EMBL" id="MBO8449561.1"/>
    </source>
</evidence>
<proteinExistence type="predicted"/>
<dbReference type="InterPro" id="IPR011108">
    <property type="entry name" value="RMMBL"/>
</dbReference>
<dbReference type="InterPro" id="IPR022712">
    <property type="entry name" value="Beta_Casp"/>
</dbReference>
<dbReference type="CDD" id="cd16295">
    <property type="entry name" value="TTHA0252-CPSF-like_MBL-fold"/>
    <property type="match status" value="1"/>
</dbReference>
<dbReference type="SUPFAM" id="SSF56281">
    <property type="entry name" value="Metallo-hydrolase/oxidoreductase"/>
    <property type="match status" value="1"/>
</dbReference>
<dbReference type="Gene3D" id="3.60.15.10">
    <property type="entry name" value="Ribonuclease Z/Hydroxyacylglutathione hydrolase-like"/>
    <property type="match status" value="1"/>
</dbReference>
<dbReference type="Proteomes" id="UP000823616">
    <property type="component" value="Unassembled WGS sequence"/>
</dbReference>
<dbReference type="Gene3D" id="3.40.50.10890">
    <property type="match status" value="1"/>
</dbReference>
<feature type="domain" description="Beta-Casp" evidence="3">
    <location>
        <begin position="257"/>
        <end position="383"/>
    </location>
</feature>